<protein>
    <recommendedName>
        <fullName evidence="3">Knr4/Smi1-like domain-containing protein</fullName>
    </recommendedName>
</protein>
<proteinExistence type="predicted"/>
<gene>
    <name evidence="1" type="ORF">V202x_37690</name>
</gene>
<evidence type="ECO:0000313" key="2">
    <source>
        <dbReference type="Proteomes" id="UP000318384"/>
    </source>
</evidence>
<name>A0A517WYP0_9PLAN</name>
<dbReference type="AlphaFoldDB" id="A0A517WYP0"/>
<sequence>MLSCGLIWNKDRIHLTTIRVRLTLSKLSNMSELITQLTDRLCYSPAIEGDASCVRTDEVGNVLPPQKPNAPIKLEDVIYVESQIGFKLPPIIRQISTEVADGGFGPDWGINRLKHPLNLPFGPHWEIKMSVESWHKLYHTSNDDNQLATFPNHFIRYCEVGCNISICVDCTSESGYLFLDDPNASDPIQPMGVTLEEWLLQWLSSNPWPKQMYS</sequence>
<accession>A0A517WYP0</accession>
<dbReference type="SUPFAM" id="SSF160631">
    <property type="entry name" value="SMI1/KNR4-like"/>
    <property type="match status" value="1"/>
</dbReference>
<evidence type="ECO:0008006" key="3">
    <source>
        <dbReference type="Google" id="ProtNLM"/>
    </source>
</evidence>
<dbReference type="InterPro" id="IPR037883">
    <property type="entry name" value="Knr4/Smi1-like_sf"/>
</dbReference>
<organism evidence="1 2">
    <name type="scientific">Gimesia aquarii</name>
    <dbReference type="NCBI Taxonomy" id="2527964"/>
    <lineage>
        <taxon>Bacteria</taxon>
        <taxon>Pseudomonadati</taxon>
        <taxon>Planctomycetota</taxon>
        <taxon>Planctomycetia</taxon>
        <taxon>Planctomycetales</taxon>
        <taxon>Planctomycetaceae</taxon>
        <taxon>Gimesia</taxon>
    </lineage>
</organism>
<dbReference type="EMBL" id="CP037422">
    <property type="protein sequence ID" value="QDU10370.1"/>
    <property type="molecule type" value="Genomic_DNA"/>
</dbReference>
<keyword evidence="2" id="KW-1185">Reference proteome</keyword>
<dbReference type="Proteomes" id="UP000318384">
    <property type="component" value="Chromosome"/>
</dbReference>
<reference evidence="1 2" key="1">
    <citation type="submission" date="2019-03" db="EMBL/GenBank/DDBJ databases">
        <title>Deep-cultivation of Planctomycetes and their phenomic and genomic characterization uncovers novel biology.</title>
        <authorList>
            <person name="Wiegand S."/>
            <person name="Jogler M."/>
            <person name="Boedeker C."/>
            <person name="Pinto D."/>
            <person name="Vollmers J."/>
            <person name="Rivas-Marin E."/>
            <person name="Kohn T."/>
            <person name="Peeters S.H."/>
            <person name="Heuer A."/>
            <person name="Rast P."/>
            <person name="Oberbeckmann S."/>
            <person name="Bunk B."/>
            <person name="Jeske O."/>
            <person name="Meyerdierks A."/>
            <person name="Storesund J.E."/>
            <person name="Kallscheuer N."/>
            <person name="Luecker S."/>
            <person name="Lage O.M."/>
            <person name="Pohl T."/>
            <person name="Merkel B.J."/>
            <person name="Hornburger P."/>
            <person name="Mueller R.-W."/>
            <person name="Bruemmer F."/>
            <person name="Labrenz M."/>
            <person name="Spormann A.M."/>
            <person name="Op den Camp H."/>
            <person name="Overmann J."/>
            <person name="Amann R."/>
            <person name="Jetten M.S.M."/>
            <person name="Mascher T."/>
            <person name="Medema M.H."/>
            <person name="Devos D.P."/>
            <person name="Kaster A.-K."/>
            <person name="Ovreas L."/>
            <person name="Rohde M."/>
            <person name="Galperin M.Y."/>
            <person name="Jogler C."/>
        </authorList>
    </citation>
    <scope>NUCLEOTIDE SEQUENCE [LARGE SCALE GENOMIC DNA]</scope>
    <source>
        <strain evidence="1 2">V202</strain>
    </source>
</reference>
<evidence type="ECO:0000313" key="1">
    <source>
        <dbReference type="EMBL" id="QDU10370.1"/>
    </source>
</evidence>